<evidence type="ECO:0000313" key="1">
    <source>
        <dbReference type="EMBL" id="MDZ5489615.1"/>
    </source>
</evidence>
<reference evidence="1 2" key="1">
    <citation type="submission" date="2023-12" db="EMBL/GenBank/DDBJ databases">
        <title>Micromonospora sp. nov., isolated from Atacama Desert.</title>
        <authorList>
            <person name="Carro L."/>
            <person name="Golinska P."/>
            <person name="Klenk H.-P."/>
            <person name="Goodfellow M."/>
        </authorList>
    </citation>
    <scope>NUCLEOTIDE SEQUENCE [LARGE SCALE GENOMIC DNA]</scope>
    <source>
        <strain evidence="1 2">4G53</strain>
    </source>
</reference>
<proteinExistence type="predicted"/>
<dbReference type="RefSeq" id="WP_322439934.1">
    <property type="nucleotide sequence ID" value="NZ_JAXOTQ010000009.1"/>
</dbReference>
<keyword evidence="2" id="KW-1185">Reference proteome</keyword>
<dbReference type="Proteomes" id="UP001290101">
    <property type="component" value="Unassembled WGS sequence"/>
</dbReference>
<protein>
    <submittedName>
        <fullName evidence="1">Uncharacterized protein</fullName>
    </submittedName>
</protein>
<name>A0ABU5JAK2_9ACTN</name>
<evidence type="ECO:0000313" key="2">
    <source>
        <dbReference type="Proteomes" id="UP001290101"/>
    </source>
</evidence>
<gene>
    <name evidence="1" type="ORF">U2F25_09075</name>
</gene>
<accession>A0ABU5JAK2</accession>
<sequence>MATFELARPEALRRVGDEALRDVVWAHTRPEEQVEHIRVRAGPDHISVALFLLAPSQSSVEEVVRDISSRIRALPMFTN</sequence>
<organism evidence="1 2">
    <name type="scientific">Micromonospora sicca</name>
    <dbReference type="NCBI Taxonomy" id="2202420"/>
    <lineage>
        <taxon>Bacteria</taxon>
        <taxon>Bacillati</taxon>
        <taxon>Actinomycetota</taxon>
        <taxon>Actinomycetes</taxon>
        <taxon>Micromonosporales</taxon>
        <taxon>Micromonosporaceae</taxon>
        <taxon>Micromonospora</taxon>
    </lineage>
</organism>
<comment type="caution">
    <text evidence="1">The sequence shown here is derived from an EMBL/GenBank/DDBJ whole genome shotgun (WGS) entry which is preliminary data.</text>
</comment>
<dbReference type="EMBL" id="JAXOTQ010000009">
    <property type="protein sequence ID" value="MDZ5489615.1"/>
    <property type="molecule type" value="Genomic_DNA"/>
</dbReference>